<evidence type="ECO:0000313" key="4">
    <source>
        <dbReference type="EMBL" id="PPK73284.1"/>
    </source>
</evidence>
<dbReference type="AlphaFoldDB" id="A0A2S6H728"/>
<feature type="binding site" evidence="3">
    <location>
        <position position="144"/>
    </location>
    <ligand>
        <name>a divalent metal cation</name>
        <dbReference type="ChEBI" id="CHEBI:60240"/>
    </ligand>
</feature>
<dbReference type="RefSeq" id="WP_104422538.1">
    <property type="nucleotide sequence ID" value="NZ_PTIY01000002.1"/>
</dbReference>
<feature type="binding site" evidence="3">
    <location>
        <position position="148"/>
    </location>
    <ligand>
        <name>a divalent metal cation</name>
        <dbReference type="ChEBI" id="CHEBI:60240"/>
    </ligand>
</feature>
<dbReference type="Proteomes" id="UP000238071">
    <property type="component" value="Unassembled WGS sequence"/>
</dbReference>
<comment type="caution">
    <text evidence="4">The sequence shown here is derived from an EMBL/GenBank/DDBJ whole genome shotgun (WGS) entry which is preliminary data.</text>
</comment>
<evidence type="ECO:0000256" key="1">
    <source>
        <dbReference type="ARBA" id="ARBA00008635"/>
    </source>
</evidence>
<dbReference type="OrthoDB" id="9807509at2"/>
<dbReference type="InterPro" id="IPR007837">
    <property type="entry name" value="DinB"/>
</dbReference>
<evidence type="ECO:0000256" key="2">
    <source>
        <dbReference type="ARBA" id="ARBA00022723"/>
    </source>
</evidence>
<evidence type="ECO:0000256" key="3">
    <source>
        <dbReference type="PIRSR" id="PIRSR607837-1"/>
    </source>
</evidence>
<dbReference type="SUPFAM" id="SSF109854">
    <property type="entry name" value="DinB/YfiT-like putative metalloenzymes"/>
    <property type="match status" value="1"/>
</dbReference>
<reference evidence="4 5" key="1">
    <citation type="submission" date="2018-02" db="EMBL/GenBank/DDBJ databases">
        <title>Subsurface microbial communities from deep shales in Ohio and West Virginia, USA.</title>
        <authorList>
            <person name="Wrighton K."/>
        </authorList>
    </citation>
    <scope>NUCLEOTIDE SEQUENCE [LARGE SCALE GENOMIC DNA]</scope>
    <source>
        <strain evidence="4 5">OWC-G53F</strain>
    </source>
</reference>
<name>A0A2S6H728_9GAMM</name>
<dbReference type="InterPro" id="IPR034660">
    <property type="entry name" value="DinB/YfiT-like"/>
</dbReference>
<dbReference type="PANTHER" id="PTHR37302">
    <property type="entry name" value="SLR1116 PROTEIN"/>
    <property type="match status" value="1"/>
</dbReference>
<feature type="binding site" evidence="3">
    <location>
        <position position="48"/>
    </location>
    <ligand>
        <name>a divalent metal cation</name>
        <dbReference type="ChEBI" id="CHEBI:60240"/>
    </ligand>
</feature>
<accession>A0A2S6H728</accession>
<sequence length="175" mass="19818">MLEHLRLLSRYNQWMNDKLYSTAAQLPADELGRDRGAFFGSLLGTLNHIMVADIIWLQRFSEHPAQHPALDQIRAMPKPQALAQTLFDDFTALSAERRNLDTTIIGWCEQLNTSDLEYKLAYRNMKGEAAVKNLASLMLHFFNHQTHHRGQATTLLSQQGLDVGVTDLVTLIASE</sequence>
<organism evidence="4 5">
    <name type="scientific">Methylobacter tundripaludum</name>
    <dbReference type="NCBI Taxonomy" id="173365"/>
    <lineage>
        <taxon>Bacteria</taxon>
        <taxon>Pseudomonadati</taxon>
        <taxon>Pseudomonadota</taxon>
        <taxon>Gammaproteobacteria</taxon>
        <taxon>Methylococcales</taxon>
        <taxon>Methylococcaceae</taxon>
        <taxon>Methylobacter</taxon>
    </lineage>
</organism>
<keyword evidence="5" id="KW-1185">Reference proteome</keyword>
<dbReference type="EMBL" id="PTIY01000002">
    <property type="protein sequence ID" value="PPK73284.1"/>
    <property type="molecule type" value="Genomic_DNA"/>
</dbReference>
<evidence type="ECO:0000313" key="5">
    <source>
        <dbReference type="Proteomes" id="UP000238071"/>
    </source>
</evidence>
<keyword evidence="2 3" id="KW-0479">Metal-binding</keyword>
<proteinExistence type="inferred from homology"/>
<comment type="similarity">
    <text evidence="1">Belongs to the DinB family.</text>
</comment>
<protein>
    <submittedName>
        <fullName evidence="4">Putative damage-inducible protein DinB</fullName>
    </submittedName>
</protein>
<dbReference type="GO" id="GO:0046872">
    <property type="term" value="F:metal ion binding"/>
    <property type="evidence" value="ECO:0007669"/>
    <property type="project" value="UniProtKB-KW"/>
</dbReference>
<dbReference type="Pfam" id="PF05163">
    <property type="entry name" value="DinB"/>
    <property type="match status" value="1"/>
</dbReference>
<gene>
    <name evidence="4" type="ORF">B0F88_102264</name>
</gene>
<dbReference type="Gene3D" id="1.20.120.450">
    <property type="entry name" value="dinb family like domain"/>
    <property type="match status" value="1"/>
</dbReference>
<dbReference type="PANTHER" id="PTHR37302:SF1">
    <property type="entry name" value="PROTEIN DINB"/>
    <property type="match status" value="1"/>
</dbReference>